<proteinExistence type="inferred from homology"/>
<evidence type="ECO:0000259" key="3">
    <source>
        <dbReference type="Pfam" id="PF02230"/>
    </source>
</evidence>
<dbReference type="PANTHER" id="PTHR10655:SF17">
    <property type="entry name" value="LYSOPHOSPHOLIPASE-LIKE PROTEIN 1"/>
    <property type="match status" value="1"/>
</dbReference>
<reference evidence="4" key="1">
    <citation type="submission" date="2018-05" db="EMBL/GenBank/DDBJ databases">
        <authorList>
            <person name="Lanie J.A."/>
            <person name="Ng W.-L."/>
            <person name="Kazmierczak K.M."/>
            <person name="Andrzejewski T.M."/>
            <person name="Davidsen T.M."/>
            <person name="Wayne K.J."/>
            <person name="Tettelin H."/>
            <person name="Glass J.I."/>
            <person name="Rusch D."/>
            <person name="Podicherti R."/>
            <person name="Tsui H.-C.T."/>
            <person name="Winkler M.E."/>
        </authorList>
    </citation>
    <scope>NUCLEOTIDE SEQUENCE</scope>
</reference>
<evidence type="ECO:0000256" key="1">
    <source>
        <dbReference type="ARBA" id="ARBA00006499"/>
    </source>
</evidence>
<name>A0A381NLJ7_9ZZZZ</name>
<dbReference type="AlphaFoldDB" id="A0A381NLJ7"/>
<dbReference type="InterPro" id="IPR003140">
    <property type="entry name" value="PLipase/COase/thioEstase"/>
</dbReference>
<feature type="domain" description="Phospholipase/carboxylesterase/thioesterase" evidence="3">
    <location>
        <begin position="16"/>
        <end position="217"/>
    </location>
</feature>
<dbReference type="Gene3D" id="3.40.50.1820">
    <property type="entry name" value="alpha/beta hydrolase"/>
    <property type="match status" value="1"/>
</dbReference>
<protein>
    <recommendedName>
        <fullName evidence="3">Phospholipase/carboxylesterase/thioesterase domain-containing protein</fullName>
    </recommendedName>
</protein>
<dbReference type="InterPro" id="IPR050565">
    <property type="entry name" value="LYPA1-2/EST-like"/>
</dbReference>
<comment type="similarity">
    <text evidence="1">Belongs to the AB hydrolase superfamily. AB hydrolase 2 family.</text>
</comment>
<evidence type="ECO:0000256" key="2">
    <source>
        <dbReference type="ARBA" id="ARBA00022801"/>
    </source>
</evidence>
<sequence length="222" mass="24248">MEILPSVELESPLGVEVNAAIIWLHGLGADGNDFAPIVPQLATPDNFGIRYVFPHAPSIPVTINNGLVMPAWYDIKGLDSDRHIEDKEVQQSAQRVHNLIDREVQRGVSSERIIVAGFSQGGAVAFEAALTYPKSLGGIMALSSYFATADTIDIDPIHNTIPIMICHGTMDPVLPDSLGRKSFATLQNLGFVPEYNDYAMEHAVCPQEITDIGNWITRVLLK</sequence>
<dbReference type="EMBL" id="UINC01000444">
    <property type="protein sequence ID" value="SUZ55471.1"/>
    <property type="molecule type" value="Genomic_DNA"/>
</dbReference>
<dbReference type="InterPro" id="IPR029058">
    <property type="entry name" value="AB_hydrolase_fold"/>
</dbReference>
<keyword evidence="2" id="KW-0378">Hydrolase</keyword>
<dbReference type="GO" id="GO:0016787">
    <property type="term" value="F:hydrolase activity"/>
    <property type="evidence" value="ECO:0007669"/>
    <property type="project" value="UniProtKB-KW"/>
</dbReference>
<evidence type="ECO:0000313" key="4">
    <source>
        <dbReference type="EMBL" id="SUZ55471.1"/>
    </source>
</evidence>
<dbReference type="PANTHER" id="PTHR10655">
    <property type="entry name" value="LYSOPHOSPHOLIPASE-RELATED"/>
    <property type="match status" value="1"/>
</dbReference>
<organism evidence="4">
    <name type="scientific">marine metagenome</name>
    <dbReference type="NCBI Taxonomy" id="408172"/>
    <lineage>
        <taxon>unclassified sequences</taxon>
        <taxon>metagenomes</taxon>
        <taxon>ecological metagenomes</taxon>
    </lineage>
</organism>
<dbReference type="SUPFAM" id="SSF53474">
    <property type="entry name" value="alpha/beta-Hydrolases"/>
    <property type="match status" value="1"/>
</dbReference>
<accession>A0A381NLJ7</accession>
<gene>
    <name evidence="4" type="ORF">METZ01_LOCUS8325</name>
</gene>
<dbReference type="Pfam" id="PF02230">
    <property type="entry name" value="Abhydrolase_2"/>
    <property type="match status" value="1"/>
</dbReference>